<dbReference type="SUPFAM" id="SSF109635">
    <property type="entry name" value="DnaK suppressor protein DksA, alpha-hairpin domain"/>
    <property type="match status" value="1"/>
</dbReference>
<evidence type="ECO:0000256" key="1">
    <source>
        <dbReference type="ARBA" id="ARBA00022723"/>
    </source>
</evidence>
<dbReference type="RefSeq" id="WP_150083824.1">
    <property type="nucleotide sequence ID" value="NZ_VWRN01000045.1"/>
</dbReference>
<dbReference type="InterPro" id="IPR037187">
    <property type="entry name" value="DnaK_N"/>
</dbReference>
<comment type="caution">
    <text evidence="7">The sequence shown here is derived from an EMBL/GenBank/DDBJ whole genome shotgun (WGS) entry which is preliminary data.</text>
</comment>
<evidence type="ECO:0000259" key="6">
    <source>
        <dbReference type="Pfam" id="PF01258"/>
    </source>
</evidence>
<keyword evidence="2" id="KW-0863">Zinc-finger</keyword>
<dbReference type="GO" id="GO:0008270">
    <property type="term" value="F:zinc ion binding"/>
    <property type="evidence" value="ECO:0007669"/>
    <property type="project" value="UniProtKB-KW"/>
</dbReference>
<dbReference type="PANTHER" id="PTHR33823:SF4">
    <property type="entry name" value="GENERAL STRESS PROTEIN 16O"/>
    <property type="match status" value="1"/>
</dbReference>
<keyword evidence="8" id="KW-1185">Reference proteome</keyword>
<dbReference type="Proteomes" id="UP000324324">
    <property type="component" value="Unassembled WGS sequence"/>
</dbReference>
<evidence type="ECO:0000256" key="5">
    <source>
        <dbReference type="SAM" id="MobiDB-lite"/>
    </source>
</evidence>
<evidence type="ECO:0000256" key="2">
    <source>
        <dbReference type="ARBA" id="ARBA00022771"/>
    </source>
</evidence>
<evidence type="ECO:0000256" key="3">
    <source>
        <dbReference type="ARBA" id="ARBA00022833"/>
    </source>
</evidence>
<feature type="domain" description="Zinc finger DksA/TraR C4-type" evidence="6">
    <location>
        <begin position="82"/>
        <end position="117"/>
    </location>
</feature>
<sequence length="121" mass="13801">MSLLNQEQLAALRGRLDARERELQPLYQQGRDRPSSNPAREPQDLVDTAEGVNEELDRAALQQHYRGELNDIAQARERMDAGEYGVCQDCEQEIPYARLLANPTATRCAPCQERRERTFAS</sequence>
<dbReference type="Gene3D" id="1.20.120.910">
    <property type="entry name" value="DksA, coiled-coil domain"/>
    <property type="match status" value="1"/>
</dbReference>
<keyword evidence="1" id="KW-0479">Metal-binding</keyword>
<proteinExistence type="predicted"/>
<protein>
    <submittedName>
        <fullName evidence="7">TraR/DksA family transcriptional regulator</fullName>
    </submittedName>
</protein>
<feature type="region of interest" description="Disordered" evidence="5">
    <location>
        <begin position="20"/>
        <end position="45"/>
    </location>
</feature>
<gene>
    <name evidence="7" type="ORF">F1599_16835</name>
</gene>
<dbReference type="AlphaFoldDB" id="A0A5M8AAK7"/>
<accession>A0A5M8AAK7</accession>
<evidence type="ECO:0000313" key="8">
    <source>
        <dbReference type="Proteomes" id="UP000324324"/>
    </source>
</evidence>
<reference evidence="7 8" key="1">
    <citation type="submission" date="2019-09" db="EMBL/GenBank/DDBJ databases">
        <title>Isolation of a novel species in the genus Cupriavidus from patients with sepsis using whole genome sequencing.</title>
        <authorList>
            <person name="Kweon O.J."/>
            <person name="Lee M.-K."/>
        </authorList>
    </citation>
    <scope>NUCLEOTIDE SEQUENCE [LARGE SCALE GENOMIC DNA]</scope>
    <source>
        <strain evidence="7 8">MKL-01</strain>
    </source>
</reference>
<evidence type="ECO:0000313" key="7">
    <source>
        <dbReference type="EMBL" id="KAA6120828.1"/>
    </source>
</evidence>
<feature type="zinc finger region" description="dksA C4-type" evidence="4">
    <location>
        <begin position="87"/>
        <end position="111"/>
    </location>
</feature>
<organism evidence="7 8">
    <name type="scientific">Cupriavidus cauae</name>
    <dbReference type="NCBI Taxonomy" id="2608999"/>
    <lineage>
        <taxon>Bacteria</taxon>
        <taxon>Pseudomonadati</taxon>
        <taxon>Pseudomonadota</taxon>
        <taxon>Betaproteobacteria</taxon>
        <taxon>Burkholderiales</taxon>
        <taxon>Burkholderiaceae</taxon>
        <taxon>Cupriavidus</taxon>
    </lineage>
</organism>
<dbReference type="Pfam" id="PF01258">
    <property type="entry name" value="zf-dskA_traR"/>
    <property type="match status" value="1"/>
</dbReference>
<dbReference type="PROSITE" id="PS51128">
    <property type="entry name" value="ZF_DKSA_2"/>
    <property type="match status" value="1"/>
</dbReference>
<name>A0A5M8AAK7_9BURK</name>
<dbReference type="SUPFAM" id="SSF57716">
    <property type="entry name" value="Glucocorticoid receptor-like (DNA-binding domain)"/>
    <property type="match status" value="1"/>
</dbReference>
<dbReference type="EMBL" id="VWRN01000045">
    <property type="protein sequence ID" value="KAA6120828.1"/>
    <property type="molecule type" value="Genomic_DNA"/>
</dbReference>
<dbReference type="InterPro" id="IPR000962">
    <property type="entry name" value="Znf_DskA_TraR"/>
</dbReference>
<keyword evidence="3" id="KW-0862">Zinc</keyword>
<dbReference type="PANTHER" id="PTHR33823">
    <property type="entry name" value="RNA POLYMERASE-BINDING TRANSCRIPTION FACTOR DKSA-RELATED"/>
    <property type="match status" value="1"/>
</dbReference>
<evidence type="ECO:0000256" key="4">
    <source>
        <dbReference type="PROSITE-ProRule" id="PRU00510"/>
    </source>
</evidence>